<dbReference type="AlphaFoldDB" id="A0AA46DZY8"/>
<feature type="modified residue" description="4-aspartylphosphate" evidence="1">
    <location>
        <position position="49"/>
    </location>
</feature>
<proteinExistence type="predicted"/>
<evidence type="ECO:0000313" key="4">
    <source>
        <dbReference type="Proteomes" id="UP000294678"/>
    </source>
</evidence>
<comment type="caution">
    <text evidence="3">The sequence shown here is derived from an EMBL/GenBank/DDBJ whole genome shotgun (WGS) entry which is preliminary data.</text>
</comment>
<dbReference type="InterPro" id="IPR052048">
    <property type="entry name" value="ST_Response_Regulator"/>
</dbReference>
<dbReference type="PROSITE" id="PS50110">
    <property type="entry name" value="RESPONSE_REGULATORY"/>
    <property type="match status" value="1"/>
</dbReference>
<dbReference type="InterPro" id="IPR001789">
    <property type="entry name" value="Sig_transdc_resp-reg_receiver"/>
</dbReference>
<evidence type="ECO:0000259" key="2">
    <source>
        <dbReference type="PROSITE" id="PS50110"/>
    </source>
</evidence>
<protein>
    <submittedName>
        <fullName evidence="3">Two-component system chemotaxis response regulator CheY</fullName>
    </submittedName>
</protein>
<evidence type="ECO:0000256" key="1">
    <source>
        <dbReference type="PROSITE-ProRule" id="PRU00169"/>
    </source>
</evidence>
<dbReference type="GO" id="GO:0000160">
    <property type="term" value="P:phosphorelay signal transduction system"/>
    <property type="evidence" value="ECO:0007669"/>
    <property type="project" value="InterPro"/>
</dbReference>
<organism evidence="3 4">
    <name type="scientific">Hypnocyclicus thermotrophus</name>
    <dbReference type="NCBI Taxonomy" id="1627895"/>
    <lineage>
        <taxon>Bacteria</taxon>
        <taxon>Fusobacteriati</taxon>
        <taxon>Fusobacteriota</taxon>
        <taxon>Fusobacteriia</taxon>
        <taxon>Fusobacteriales</taxon>
        <taxon>Fusobacteriaceae</taxon>
        <taxon>Hypnocyclicus</taxon>
    </lineage>
</organism>
<dbReference type="EMBL" id="SOBG01000001">
    <property type="protein sequence ID" value="TDT72274.1"/>
    <property type="molecule type" value="Genomic_DNA"/>
</dbReference>
<keyword evidence="4" id="KW-1185">Reference proteome</keyword>
<evidence type="ECO:0000313" key="3">
    <source>
        <dbReference type="EMBL" id="TDT72274.1"/>
    </source>
</evidence>
<feature type="domain" description="Response regulatory" evidence="2">
    <location>
        <begin position="1"/>
        <end position="115"/>
    </location>
</feature>
<dbReference type="SMART" id="SM00448">
    <property type="entry name" value="REC"/>
    <property type="match status" value="1"/>
</dbReference>
<dbReference type="PANTHER" id="PTHR43228:SF1">
    <property type="entry name" value="TWO-COMPONENT RESPONSE REGULATOR ARR22"/>
    <property type="match status" value="1"/>
</dbReference>
<dbReference type="Proteomes" id="UP000294678">
    <property type="component" value="Unassembled WGS sequence"/>
</dbReference>
<dbReference type="Pfam" id="PF00072">
    <property type="entry name" value="Response_reg"/>
    <property type="match status" value="1"/>
</dbReference>
<reference evidence="3 4" key="1">
    <citation type="submission" date="2019-03" db="EMBL/GenBank/DDBJ databases">
        <title>Genomic Encyclopedia of Type Strains, Phase IV (KMG-IV): sequencing the most valuable type-strain genomes for metagenomic binning, comparative biology and taxonomic classification.</title>
        <authorList>
            <person name="Goeker M."/>
        </authorList>
    </citation>
    <scope>NUCLEOTIDE SEQUENCE [LARGE SCALE GENOMIC DNA]</scope>
    <source>
        <strain evidence="3 4">DSM 100055</strain>
    </source>
</reference>
<keyword evidence="1" id="KW-0597">Phosphoprotein</keyword>
<dbReference type="SUPFAM" id="SSF52172">
    <property type="entry name" value="CheY-like"/>
    <property type="match status" value="1"/>
</dbReference>
<dbReference type="Gene3D" id="3.40.50.2300">
    <property type="match status" value="1"/>
</dbReference>
<accession>A0AA46DZY8</accession>
<dbReference type="PANTHER" id="PTHR43228">
    <property type="entry name" value="TWO-COMPONENT RESPONSE REGULATOR"/>
    <property type="match status" value="1"/>
</dbReference>
<name>A0AA46DZY8_9FUSO</name>
<sequence length="115" mass="13179">MIVDDLFYIREEIREILEKNGYEIVTEASNGKEAIDKAFLFEPDIITMDMNMPKINGIEASRKIKKRMPNVKIILVSTMAGFSNIKKIAKEVGINEFVSKPFDSLNLIEKIKKLN</sequence>
<gene>
    <name evidence="3" type="ORF">EV215_0062</name>
</gene>
<dbReference type="InterPro" id="IPR011006">
    <property type="entry name" value="CheY-like_superfamily"/>
</dbReference>